<reference evidence="1" key="2">
    <citation type="journal article" date="2015" name="Fish Shellfish Immunol.">
        <title>Early steps in the European eel (Anguilla anguilla)-Vibrio vulnificus interaction in the gills: Role of the RtxA13 toxin.</title>
        <authorList>
            <person name="Callol A."/>
            <person name="Pajuelo D."/>
            <person name="Ebbesson L."/>
            <person name="Teles M."/>
            <person name="MacKenzie S."/>
            <person name="Amaro C."/>
        </authorList>
    </citation>
    <scope>NUCLEOTIDE SEQUENCE</scope>
</reference>
<evidence type="ECO:0000313" key="1">
    <source>
        <dbReference type="EMBL" id="JAH33241.1"/>
    </source>
</evidence>
<accession>A0A0E9RVU2</accession>
<dbReference type="EMBL" id="GBXM01075336">
    <property type="protein sequence ID" value="JAH33241.1"/>
    <property type="molecule type" value="Transcribed_RNA"/>
</dbReference>
<organism evidence="1">
    <name type="scientific">Anguilla anguilla</name>
    <name type="common">European freshwater eel</name>
    <name type="synonym">Muraena anguilla</name>
    <dbReference type="NCBI Taxonomy" id="7936"/>
    <lineage>
        <taxon>Eukaryota</taxon>
        <taxon>Metazoa</taxon>
        <taxon>Chordata</taxon>
        <taxon>Craniata</taxon>
        <taxon>Vertebrata</taxon>
        <taxon>Euteleostomi</taxon>
        <taxon>Actinopterygii</taxon>
        <taxon>Neopterygii</taxon>
        <taxon>Teleostei</taxon>
        <taxon>Anguilliformes</taxon>
        <taxon>Anguillidae</taxon>
        <taxon>Anguilla</taxon>
    </lineage>
</organism>
<reference evidence="1" key="1">
    <citation type="submission" date="2014-11" db="EMBL/GenBank/DDBJ databases">
        <authorList>
            <person name="Amaro Gonzalez C."/>
        </authorList>
    </citation>
    <scope>NUCLEOTIDE SEQUENCE</scope>
</reference>
<protein>
    <submittedName>
        <fullName evidence="1">Uncharacterized protein</fullName>
    </submittedName>
</protein>
<name>A0A0E9RVU2_ANGAN</name>
<dbReference type="AlphaFoldDB" id="A0A0E9RVU2"/>
<sequence>MVKLRRSYPLSTTHKMSALILPAYIGNKGILGLWRYLYQVCL</sequence>
<proteinExistence type="predicted"/>